<gene>
    <name evidence="2" type="ORF">S01H4_48520</name>
</gene>
<feature type="transmembrane region" description="Helical" evidence="1">
    <location>
        <begin position="56"/>
        <end position="76"/>
    </location>
</feature>
<proteinExistence type="predicted"/>
<comment type="caution">
    <text evidence="2">The sequence shown here is derived from an EMBL/GenBank/DDBJ whole genome shotgun (WGS) entry which is preliminary data.</text>
</comment>
<accession>X1B8T6</accession>
<protein>
    <submittedName>
        <fullName evidence="2">Uncharacterized protein</fullName>
    </submittedName>
</protein>
<evidence type="ECO:0000313" key="2">
    <source>
        <dbReference type="EMBL" id="GAG92199.1"/>
    </source>
</evidence>
<name>X1B8T6_9ZZZZ</name>
<dbReference type="EMBL" id="BART01027362">
    <property type="protein sequence ID" value="GAG92199.1"/>
    <property type="molecule type" value="Genomic_DNA"/>
</dbReference>
<organism evidence="2">
    <name type="scientific">marine sediment metagenome</name>
    <dbReference type="NCBI Taxonomy" id="412755"/>
    <lineage>
        <taxon>unclassified sequences</taxon>
        <taxon>metagenomes</taxon>
        <taxon>ecological metagenomes</taxon>
    </lineage>
</organism>
<reference evidence="2" key="1">
    <citation type="journal article" date="2014" name="Front. Microbiol.">
        <title>High frequency of phylogenetically diverse reductive dehalogenase-homologous genes in deep subseafloor sedimentary metagenomes.</title>
        <authorList>
            <person name="Kawai M."/>
            <person name="Futagami T."/>
            <person name="Toyoda A."/>
            <person name="Takaki Y."/>
            <person name="Nishi S."/>
            <person name="Hori S."/>
            <person name="Arai W."/>
            <person name="Tsubouchi T."/>
            <person name="Morono Y."/>
            <person name="Uchiyama I."/>
            <person name="Ito T."/>
            <person name="Fujiyama A."/>
            <person name="Inagaki F."/>
            <person name="Takami H."/>
        </authorList>
    </citation>
    <scope>NUCLEOTIDE SEQUENCE</scope>
    <source>
        <strain evidence="2">Expedition CK06-06</strain>
    </source>
</reference>
<feature type="non-terminal residue" evidence="2">
    <location>
        <position position="1"/>
    </location>
</feature>
<keyword evidence="1" id="KW-1133">Transmembrane helix</keyword>
<keyword evidence="1" id="KW-0472">Membrane</keyword>
<keyword evidence="1" id="KW-0812">Transmembrane</keyword>
<sequence>VLHAVCLFGEAGIVIFIGACLGSFGQSTMISNLKERLIGSDPISKDSIREATFNSFSYYFGGGFLIFYGILSWQILRLVVLL</sequence>
<dbReference type="AlphaFoldDB" id="X1B8T6"/>
<evidence type="ECO:0000256" key="1">
    <source>
        <dbReference type="SAM" id="Phobius"/>
    </source>
</evidence>